<dbReference type="Proteomes" id="UP000320461">
    <property type="component" value="Unassembled WGS sequence"/>
</dbReference>
<gene>
    <name evidence="1" type="ORF">CGE01nite_32910</name>
</gene>
<dbReference type="EMBL" id="BJLQ01000084">
    <property type="protein sequence ID" value="GEA86040.1"/>
    <property type="molecule type" value="Genomic_DNA"/>
</dbReference>
<accession>A0A4Y3KSY6</accession>
<sequence>MITNVHADNAVALVYVCGFALDEGEAVAAALALTGDTVDLTPIVDIRPYPGAAGTLRRGHARGELGGHVLAEHVAEEPADLTGRCEGGAYGARHGHGRRRGA</sequence>
<dbReference type="AlphaFoldDB" id="A0A4Y3KSY6"/>
<evidence type="ECO:0000313" key="2">
    <source>
        <dbReference type="Proteomes" id="UP000320461"/>
    </source>
</evidence>
<name>A0A4Y3KSY6_9CELL</name>
<proteinExistence type="predicted"/>
<protein>
    <submittedName>
        <fullName evidence="1">Uncharacterized protein</fullName>
    </submittedName>
</protein>
<evidence type="ECO:0000313" key="1">
    <source>
        <dbReference type="EMBL" id="GEA86040.1"/>
    </source>
</evidence>
<comment type="caution">
    <text evidence="1">The sequence shown here is derived from an EMBL/GenBank/DDBJ whole genome shotgun (WGS) entry which is preliminary data.</text>
</comment>
<keyword evidence="2" id="KW-1185">Reference proteome</keyword>
<dbReference type="RefSeq" id="WP_048343662.1">
    <property type="nucleotide sequence ID" value="NZ_BJLQ01000084.1"/>
</dbReference>
<organism evidence="1 2">
    <name type="scientific">Cellulomonas gelida</name>
    <dbReference type="NCBI Taxonomy" id="1712"/>
    <lineage>
        <taxon>Bacteria</taxon>
        <taxon>Bacillati</taxon>
        <taxon>Actinomycetota</taxon>
        <taxon>Actinomycetes</taxon>
        <taxon>Micrococcales</taxon>
        <taxon>Cellulomonadaceae</taxon>
        <taxon>Cellulomonas</taxon>
    </lineage>
</organism>
<reference evidence="1 2" key="1">
    <citation type="submission" date="2019-06" db="EMBL/GenBank/DDBJ databases">
        <title>Whole genome shotgun sequence of Cellulomonas gelida NBRC 3748.</title>
        <authorList>
            <person name="Hosoyama A."/>
            <person name="Uohara A."/>
            <person name="Ohji S."/>
            <person name="Ichikawa N."/>
        </authorList>
    </citation>
    <scope>NUCLEOTIDE SEQUENCE [LARGE SCALE GENOMIC DNA]</scope>
    <source>
        <strain evidence="1 2">NBRC 3748</strain>
    </source>
</reference>